<dbReference type="InterPro" id="IPR016135">
    <property type="entry name" value="UBQ-conjugating_enzyme/RWD"/>
</dbReference>
<dbReference type="PROSITE" id="PS50127">
    <property type="entry name" value="UBC_2"/>
    <property type="match status" value="1"/>
</dbReference>
<protein>
    <recommendedName>
        <fullName evidence="3">UBC core domain-containing protein</fullName>
    </recommendedName>
</protein>
<feature type="transmembrane region" description="Helical" evidence="2">
    <location>
        <begin position="239"/>
        <end position="260"/>
    </location>
</feature>
<dbReference type="Pfam" id="PF00179">
    <property type="entry name" value="UQ_con"/>
    <property type="match status" value="1"/>
</dbReference>
<evidence type="ECO:0000313" key="5">
    <source>
        <dbReference type="Proteomes" id="UP001301350"/>
    </source>
</evidence>
<dbReference type="FunFam" id="3.10.110.10:FF:000086">
    <property type="entry name" value="Ubiquitin-conjugating enzyme E2 J1"/>
    <property type="match status" value="1"/>
</dbReference>
<name>A0AAV9IU71_CYACA</name>
<dbReference type="InterPro" id="IPR050113">
    <property type="entry name" value="Ub_conjugating_enzyme"/>
</dbReference>
<dbReference type="PANTHER" id="PTHR24067">
    <property type="entry name" value="UBIQUITIN-CONJUGATING ENZYME E2"/>
    <property type="match status" value="1"/>
</dbReference>
<dbReference type="Proteomes" id="UP001301350">
    <property type="component" value="Unassembled WGS sequence"/>
</dbReference>
<keyword evidence="2" id="KW-0812">Transmembrane</keyword>
<dbReference type="AlphaFoldDB" id="A0AAV9IU71"/>
<dbReference type="CDD" id="cd23799">
    <property type="entry name" value="UBCc_UBE2J"/>
    <property type="match status" value="1"/>
</dbReference>
<comment type="caution">
    <text evidence="4">The sequence shown here is derived from an EMBL/GenBank/DDBJ whole genome shotgun (WGS) entry which is preliminary data.</text>
</comment>
<dbReference type="InterPro" id="IPR000608">
    <property type="entry name" value="UBC"/>
</dbReference>
<evidence type="ECO:0000256" key="1">
    <source>
        <dbReference type="SAM" id="MobiDB-lite"/>
    </source>
</evidence>
<evidence type="ECO:0000256" key="2">
    <source>
        <dbReference type="SAM" id="Phobius"/>
    </source>
</evidence>
<feature type="domain" description="UBC core" evidence="3">
    <location>
        <begin position="11"/>
        <end position="161"/>
    </location>
</feature>
<keyword evidence="5" id="KW-1185">Reference proteome</keyword>
<dbReference type="SMART" id="SM00212">
    <property type="entry name" value="UBCc"/>
    <property type="match status" value="1"/>
</dbReference>
<gene>
    <name evidence="4" type="ORF">CDCA_CDCA06G1882</name>
</gene>
<organism evidence="4 5">
    <name type="scientific">Cyanidium caldarium</name>
    <name type="common">Red alga</name>
    <dbReference type="NCBI Taxonomy" id="2771"/>
    <lineage>
        <taxon>Eukaryota</taxon>
        <taxon>Rhodophyta</taxon>
        <taxon>Bangiophyceae</taxon>
        <taxon>Cyanidiales</taxon>
        <taxon>Cyanidiaceae</taxon>
        <taxon>Cyanidium</taxon>
    </lineage>
</organism>
<dbReference type="SUPFAM" id="SSF54495">
    <property type="entry name" value="UBC-like"/>
    <property type="match status" value="1"/>
</dbReference>
<proteinExistence type="predicted"/>
<dbReference type="EMBL" id="JANCYW010000006">
    <property type="protein sequence ID" value="KAK4535857.1"/>
    <property type="molecule type" value="Genomic_DNA"/>
</dbReference>
<sequence length="265" mass="28651">MATARRAATSTSTKRILQELAELTREPSPLFTVVPLEDDLFELHFTIRGPADSAFESGLYHGRLLLPSEYPYKPPEIVLLTPNGRFETGKRICLSITQHHVETWQPCWGIRTMLTALIGFMPTKGDGAVGALDFNDEDRRELAAASRAWRCARCGIDHATGNVLSNAAAAPGGTEETESTPTTDMEGASAEQDTSGRELVVSEETRAPSLSRPAPSTHAPAPPSMISGSPQRLHTIDRWLNAVVLVLVVGVLTSLLRSVLDLSAL</sequence>
<evidence type="ECO:0000313" key="4">
    <source>
        <dbReference type="EMBL" id="KAK4535857.1"/>
    </source>
</evidence>
<evidence type="ECO:0000259" key="3">
    <source>
        <dbReference type="PROSITE" id="PS50127"/>
    </source>
</evidence>
<feature type="region of interest" description="Disordered" evidence="1">
    <location>
        <begin position="166"/>
        <end position="229"/>
    </location>
</feature>
<feature type="compositionally biased region" description="Low complexity" evidence="1">
    <location>
        <begin position="167"/>
        <end position="183"/>
    </location>
</feature>
<keyword evidence="2" id="KW-1133">Transmembrane helix</keyword>
<reference evidence="4 5" key="1">
    <citation type="submission" date="2022-07" db="EMBL/GenBank/DDBJ databases">
        <title>Genome-wide signatures of adaptation to extreme environments.</title>
        <authorList>
            <person name="Cho C.H."/>
            <person name="Yoon H.S."/>
        </authorList>
    </citation>
    <scope>NUCLEOTIDE SEQUENCE [LARGE SCALE GENOMIC DNA]</scope>
    <source>
        <strain evidence="4 5">DBV 063 E5</strain>
    </source>
</reference>
<dbReference type="Gene3D" id="3.10.110.10">
    <property type="entry name" value="Ubiquitin Conjugating Enzyme"/>
    <property type="match status" value="1"/>
</dbReference>
<keyword evidence="2" id="KW-0472">Membrane</keyword>
<accession>A0AAV9IU71</accession>